<evidence type="ECO:0000259" key="2">
    <source>
        <dbReference type="Pfam" id="PF03724"/>
    </source>
</evidence>
<sequence length="145" mass="15224">MKPLPLAALLLVAGLSASAQAQSFESPDISGNWKVVGWTLPDVVPVRGYVPTLKFAETGNKLTVAGKVGCNYINGPVTLHGDQLTFGVLVSTRVACSVAVGQQETALMKALSDQTLTAVRVADSLTLTTKSGSELNIRRSTLQVK</sequence>
<dbReference type="EMBL" id="JBHLYR010000059">
    <property type="protein sequence ID" value="MFB9994137.1"/>
    <property type="molecule type" value="Genomic_DNA"/>
</dbReference>
<dbReference type="InterPro" id="IPR005184">
    <property type="entry name" value="DUF306_Meta_HslJ"/>
</dbReference>
<comment type="caution">
    <text evidence="3">The sequence shown here is derived from an EMBL/GenBank/DDBJ whole genome shotgun (WGS) entry which is preliminary data.</text>
</comment>
<dbReference type="InterPro" id="IPR053147">
    <property type="entry name" value="Hsp_HslJ-like"/>
</dbReference>
<dbReference type="InterPro" id="IPR038670">
    <property type="entry name" value="HslJ-like_sf"/>
</dbReference>
<feature type="domain" description="DUF306" evidence="2">
    <location>
        <begin position="31"/>
        <end position="134"/>
    </location>
</feature>
<proteinExistence type="predicted"/>
<evidence type="ECO:0000313" key="3">
    <source>
        <dbReference type="EMBL" id="MFB9994137.1"/>
    </source>
</evidence>
<name>A0ABV6B305_9DEIO</name>
<dbReference type="Proteomes" id="UP001589733">
    <property type="component" value="Unassembled WGS sequence"/>
</dbReference>
<feature type="signal peptide" evidence="1">
    <location>
        <begin position="1"/>
        <end position="21"/>
    </location>
</feature>
<dbReference type="RefSeq" id="WP_380014314.1">
    <property type="nucleotide sequence ID" value="NZ_JBHLYR010000059.1"/>
</dbReference>
<keyword evidence="4" id="KW-1185">Reference proteome</keyword>
<dbReference type="PANTHER" id="PTHR35535">
    <property type="entry name" value="HEAT SHOCK PROTEIN HSLJ"/>
    <property type="match status" value="1"/>
</dbReference>
<keyword evidence="1" id="KW-0732">Signal</keyword>
<dbReference type="Pfam" id="PF03724">
    <property type="entry name" value="META"/>
    <property type="match status" value="1"/>
</dbReference>
<evidence type="ECO:0000313" key="4">
    <source>
        <dbReference type="Proteomes" id="UP001589733"/>
    </source>
</evidence>
<accession>A0ABV6B305</accession>
<gene>
    <name evidence="3" type="ORF">ACFFLM_19450</name>
</gene>
<feature type="chain" id="PRO_5046948515" evidence="1">
    <location>
        <begin position="22"/>
        <end position="145"/>
    </location>
</feature>
<organism evidence="3 4">
    <name type="scientific">Deinococcus oregonensis</name>
    <dbReference type="NCBI Taxonomy" id="1805970"/>
    <lineage>
        <taxon>Bacteria</taxon>
        <taxon>Thermotogati</taxon>
        <taxon>Deinococcota</taxon>
        <taxon>Deinococci</taxon>
        <taxon>Deinococcales</taxon>
        <taxon>Deinococcaceae</taxon>
        <taxon>Deinococcus</taxon>
    </lineage>
</organism>
<dbReference type="Gene3D" id="2.40.128.270">
    <property type="match status" value="1"/>
</dbReference>
<dbReference type="PANTHER" id="PTHR35535:SF2">
    <property type="entry name" value="DUF306 DOMAIN-CONTAINING PROTEIN"/>
    <property type="match status" value="1"/>
</dbReference>
<reference evidence="3 4" key="1">
    <citation type="submission" date="2024-09" db="EMBL/GenBank/DDBJ databases">
        <authorList>
            <person name="Sun Q."/>
            <person name="Mori K."/>
        </authorList>
    </citation>
    <scope>NUCLEOTIDE SEQUENCE [LARGE SCALE GENOMIC DNA]</scope>
    <source>
        <strain evidence="3 4">JCM 13503</strain>
    </source>
</reference>
<evidence type="ECO:0000256" key="1">
    <source>
        <dbReference type="SAM" id="SignalP"/>
    </source>
</evidence>
<protein>
    <submittedName>
        <fullName evidence="3">META domain-containing protein</fullName>
    </submittedName>
</protein>